<evidence type="ECO:0000256" key="8">
    <source>
        <dbReference type="SAM" id="MobiDB-lite"/>
    </source>
</evidence>
<feature type="transmembrane region" description="Helical" evidence="9">
    <location>
        <begin position="453"/>
        <end position="475"/>
    </location>
</feature>
<feature type="transmembrane region" description="Helical" evidence="9">
    <location>
        <begin position="375"/>
        <end position="392"/>
    </location>
</feature>
<keyword evidence="5 9" id="KW-0812">Transmembrane</keyword>
<dbReference type="InterPro" id="IPR056785">
    <property type="entry name" value="YkcA/B-like_C"/>
</dbReference>
<evidence type="ECO:0000256" key="1">
    <source>
        <dbReference type="ARBA" id="ARBA00004651"/>
    </source>
</evidence>
<feature type="transmembrane region" description="Helical" evidence="9">
    <location>
        <begin position="398"/>
        <end position="419"/>
    </location>
</feature>
<keyword evidence="7 9" id="KW-0472">Membrane</keyword>
<feature type="transmembrane region" description="Helical" evidence="9">
    <location>
        <begin position="426"/>
        <end position="447"/>
    </location>
</feature>
<evidence type="ECO:0000256" key="6">
    <source>
        <dbReference type="ARBA" id="ARBA00022989"/>
    </source>
</evidence>
<reference evidence="13" key="1">
    <citation type="journal article" date="2019" name="Int. J. Syst. Evol. Microbiol.">
        <title>The Global Catalogue of Microorganisms (GCM) 10K type strain sequencing project: providing services to taxonomists for standard genome sequencing and annotation.</title>
        <authorList>
            <consortium name="The Broad Institute Genomics Platform"/>
            <consortium name="The Broad Institute Genome Sequencing Center for Infectious Disease"/>
            <person name="Wu L."/>
            <person name="Ma J."/>
        </authorList>
    </citation>
    <scope>NUCLEOTIDE SEQUENCE [LARGE SCALE GENOMIC DNA]</scope>
    <source>
        <strain evidence="13">NBRC 106348</strain>
    </source>
</reference>
<keyword evidence="3" id="KW-0328">Glycosyltransferase</keyword>
<feature type="transmembrane region" description="Helical" evidence="9">
    <location>
        <begin position="58"/>
        <end position="76"/>
    </location>
</feature>
<feature type="domain" description="Glycosyltransferase RgtA/B/C/D-like" evidence="10">
    <location>
        <begin position="113"/>
        <end position="268"/>
    </location>
</feature>
<dbReference type="InterPro" id="IPR050297">
    <property type="entry name" value="LipidA_mod_glycosyltrf_83"/>
</dbReference>
<feature type="compositionally biased region" description="Gly residues" evidence="8">
    <location>
        <begin position="532"/>
        <end position="575"/>
    </location>
</feature>
<feature type="transmembrane region" description="Helical" evidence="9">
    <location>
        <begin position="257"/>
        <end position="278"/>
    </location>
</feature>
<evidence type="ECO:0000256" key="2">
    <source>
        <dbReference type="ARBA" id="ARBA00022475"/>
    </source>
</evidence>
<evidence type="ECO:0000256" key="7">
    <source>
        <dbReference type="ARBA" id="ARBA00023136"/>
    </source>
</evidence>
<keyword evidence="13" id="KW-1185">Reference proteome</keyword>
<feature type="transmembrane region" description="Helical" evidence="9">
    <location>
        <begin position="344"/>
        <end position="363"/>
    </location>
</feature>
<dbReference type="EMBL" id="BSUK01000001">
    <property type="protein sequence ID" value="GMA22992.1"/>
    <property type="molecule type" value="Genomic_DNA"/>
</dbReference>
<feature type="transmembrane region" description="Helical" evidence="9">
    <location>
        <begin position="487"/>
        <end position="507"/>
    </location>
</feature>
<comment type="subcellular location">
    <subcellularLocation>
        <location evidence="1">Cell membrane</location>
        <topology evidence="1">Multi-pass membrane protein</topology>
    </subcellularLocation>
</comment>
<feature type="region of interest" description="Disordered" evidence="8">
    <location>
        <begin position="517"/>
        <end position="575"/>
    </location>
</feature>
<dbReference type="Proteomes" id="UP001157091">
    <property type="component" value="Unassembled WGS sequence"/>
</dbReference>
<gene>
    <name evidence="12" type="ORF">GCM10025864_07510</name>
</gene>
<accession>A0ABQ6HX78</accession>
<evidence type="ECO:0000256" key="5">
    <source>
        <dbReference type="ARBA" id="ARBA00022692"/>
    </source>
</evidence>
<evidence type="ECO:0000259" key="11">
    <source>
        <dbReference type="Pfam" id="PF24878"/>
    </source>
</evidence>
<evidence type="ECO:0000259" key="10">
    <source>
        <dbReference type="Pfam" id="PF13231"/>
    </source>
</evidence>
<evidence type="ECO:0000313" key="12">
    <source>
        <dbReference type="EMBL" id="GMA22992.1"/>
    </source>
</evidence>
<sequence length="702" mass="71166">MTVPFTTHVSPPAGPATVSPVTPAPAGTVQAGEGPASGLPTPPDDGARPGRLSRPARFGVLGMLVATAAFWLINLGSNGWSNSFYTAAIQAGSQSWSAFLWGSSDAAGSITVDKPPASLWLPELSVRVFGLNTWSVLVPEVLLGVASVWLVFAAVRRSFGTSAGFLAGAALALTPVATLMFRFDNPDALLVALMAAATYCVLRAVEDGRTRWMLLAGAAIGLGFLTKQLQAFLVLPGLGVAYLWAAPVSVGRRIRDALLAVGALVVTAGWWVLLTVVVPAGSRPYIGGSQNNSFLELTFGYNGFGRITGNETGSVGGGGGGTGGGMWGATGLGRLFGSEFGGQIAWLAPAAALFLVAGLVLTARARRTDLRRASYVAWGGWLVVTWLVFSYMSGIFHAYYTVALAPALAALVGAGAAEWWRRRDSWWAVGLLAVATLGTAVWSYVLLDRSSSFVPWLRVVVLFGGFVAAVALVAGRLIGTRDPAGRVVLRGAAAVAVVVGLAGPAAYSVQTLTEGHTGSLPTAGPSVESTGFGPGGGGGGFPGGGRGGGPGGQGGPGGAGTGGQNQLPGFGGGMGGLLDGTSVGSELTTLLQTDADEYDWAAATTGSQNAASYQLASGESVMPIGGFNGSDPSPTLAQFQTDVAEGKIHYYVGSGSGGFVASMGGSDAASQIASWVEETFQSQTVGGVTIYDLSSGATDSAR</sequence>
<comment type="caution">
    <text evidence="12">The sequence shown here is derived from an EMBL/GenBank/DDBJ whole genome shotgun (WGS) entry which is preliminary data.</text>
</comment>
<dbReference type="Pfam" id="PF24878">
    <property type="entry name" value="YkcB_C"/>
    <property type="match status" value="1"/>
</dbReference>
<feature type="compositionally biased region" description="Low complexity" evidence="8">
    <location>
        <begin position="9"/>
        <end position="29"/>
    </location>
</feature>
<organism evidence="12 13">
    <name type="scientific">Luteimicrobium album</name>
    <dbReference type="NCBI Taxonomy" id="1054550"/>
    <lineage>
        <taxon>Bacteria</taxon>
        <taxon>Bacillati</taxon>
        <taxon>Actinomycetota</taxon>
        <taxon>Actinomycetes</taxon>
        <taxon>Micrococcales</taxon>
        <taxon>Luteimicrobium</taxon>
    </lineage>
</organism>
<dbReference type="PANTHER" id="PTHR33908:SF3">
    <property type="entry name" value="UNDECAPRENYL PHOSPHATE-ALPHA-4-AMINO-4-DEOXY-L-ARABINOSE ARABINOSYL TRANSFERASE"/>
    <property type="match status" value="1"/>
</dbReference>
<name>A0ABQ6HX78_9MICO</name>
<evidence type="ECO:0000256" key="9">
    <source>
        <dbReference type="SAM" id="Phobius"/>
    </source>
</evidence>
<evidence type="ECO:0000313" key="13">
    <source>
        <dbReference type="Proteomes" id="UP001157091"/>
    </source>
</evidence>
<evidence type="ECO:0000256" key="3">
    <source>
        <dbReference type="ARBA" id="ARBA00022676"/>
    </source>
</evidence>
<dbReference type="PANTHER" id="PTHR33908">
    <property type="entry name" value="MANNOSYLTRANSFERASE YKCB-RELATED"/>
    <property type="match status" value="1"/>
</dbReference>
<dbReference type="Pfam" id="PF13231">
    <property type="entry name" value="PMT_2"/>
    <property type="match status" value="1"/>
</dbReference>
<evidence type="ECO:0000256" key="4">
    <source>
        <dbReference type="ARBA" id="ARBA00022679"/>
    </source>
</evidence>
<protein>
    <recommendedName>
        <fullName evidence="14">4-amino-4-deoxy-L-arabinose transferase-like glycosyltransferase</fullName>
    </recommendedName>
</protein>
<feature type="transmembrane region" description="Helical" evidence="9">
    <location>
        <begin position="233"/>
        <end position="250"/>
    </location>
</feature>
<evidence type="ECO:0008006" key="14">
    <source>
        <dbReference type="Google" id="ProtNLM"/>
    </source>
</evidence>
<feature type="transmembrane region" description="Helical" evidence="9">
    <location>
        <begin position="134"/>
        <end position="155"/>
    </location>
</feature>
<proteinExistence type="predicted"/>
<feature type="region of interest" description="Disordered" evidence="8">
    <location>
        <begin position="1"/>
        <end position="51"/>
    </location>
</feature>
<feature type="transmembrane region" description="Helical" evidence="9">
    <location>
        <begin position="162"/>
        <end position="182"/>
    </location>
</feature>
<keyword evidence="4" id="KW-0808">Transferase</keyword>
<keyword evidence="6 9" id="KW-1133">Transmembrane helix</keyword>
<keyword evidence="2" id="KW-1003">Cell membrane</keyword>
<dbReference type="RefSeq" id="WP_284292100.1">
    <property type="nucleotide sequence ID" value="NZ_BSUK01000001.1"/>
</dbReference>
<dbReference type="InterPro" id="IPR038731">
    <property type="entry name" value="RgtA/B/C-like"/>
</dbReference>
<feature type="domain" description="Putative mannosyltransferase YkcA/B-like C-terminal" evidence="11">
    <location>
        <begin position="587"/>
        <end position="678"/>
    </location>
</feature>